<dbReference type="InterPro" id="IPR006674">
    <property type="entry name" value="HD_domain"/>
</dbReference>
<dbReference type="EMBL" id="PFAP01000023">
    <property type="protein sequence ID" value="PIR94018.1"/>
    <property type="molecule type" value="Genomic_DNA"/>
</dbReference>
<feature type="domain" description="HD" evidence="1">
    <location>
        <begin position="25"/>
        <end position="97"/>
    </location>
</feature>
<sequence>MNAGVTIDQAREILLKYIKEENNVKHCRESEVIMRALARHLNEDEELWGIAGLLHDIDWELVADDEEQHGIKMQEILKDEGVSDELIQVIVSHVGGFTKHFPESNRQTKFEHALAAAETITGLIVATALVRPDKKLSSVEVKSVKKKFKDKSFSARVNRDVIRECEELEMSLEEFIELSLKALKEIADELGL</sequence>
<dbReference type="PANTHER" id="PTHR38659:SF1">
    <property type="entry name" value="METAL DEPENDENT PHOSPHOHYDROLASE"/>
    <property type="match status" value="1"/>
</dbReference>
<name>A0A2H0V4M9_9BACT</name>
<gene>
    <name evidence="2" type="ORF">COT97_03570</name>
</gene>
<organism evidence="2 3">
    <name type="scientific">Candidatus Falkowbacteria bacterium CG10_big_fil_rev_8_21_14_0_10_39_11</name>
    <dbReference type="NCBI Taxonomy" id="1974565"/>
    <lineage>
        <taxon>Bacteria</taxon>
        <taxon>Candidatus Falkowiibacteriota</taxon>
    </lineage>
</organism>
<proteinExistence type="predicted"/>
<evidence type="ECO:0000313" key="2">
    <source>
        <dbReference type="EMBL" id="PIR94018.1"/>
    </source>
</evidence>
<evidence type="ECO:0000259" key="1">
    <source>
        <dbReference type="Pfam" id="PF01966"/>
    </source>
</evidence>
<reference evidence="3" key="1">
    <citation type="submission" date="2017-09" db="EMBL/GenBank/DDBJ databases">
        <title>Depth-based differentiation of microbial function through sediment-hosted aquifers and enrichment of novel symbionts in the deep terrestrial subsurface.</title>
        <authorList>
            <person name="Probst A.J."/>
            <person name="Ladd B."/>
            <person name="Jarett J.K."/>
            <person name="Geller-Mcgrath D.E."/>
            <person name="Sieber C.M.K."/>
            <person name="Emerson J.B."/>
            <person name="Anantharaman K."/>
            <person name="Thomas B.C."/>
            <person name="Malmstrom R."/>
            <person name="Stieglmeier M."/>
            <person name="Klingl A."/>
            <person name="Woyke T."/>
            <person name="Ryan C.M."/>
            <person name="Banfield J.F."/>
        </authorList>
    </citation>
    <scope>NUCLEOTIDE SEQUENCE [LARGE SCALE GENOMIC DNA]</scope>
</reference>
<comment type="caution">
    <text evidence="2">The sequence shown here is derived from an EMBL/GenBank/DDBJ whole genome shotgun (WGS) entry which is preliminary data.</text>
</comment>
<protein>
    <submittedName>
        <fullName evidence="2">Hydrolase</fullName>
    </submittedName>
</protein>
<dbReference type="Proteomes" id="UP000229901">
    <property type="component" value="Unassembled WGS sequence"/>
</dbReference>
<dbReference type="Gene3D" id="1.10.3210.10">
    <property type="entry name" value="Hypothetical protein af1432"/>
    <property type="match status" value="1"/>
</dbReference>
<dbReference type="Pfam" id="PF01966">
    <property type="entry name" value="HD"/>
    <property type="match status" value="1"/>
</dbReference>
<dbReference type="GO" id="GO:0016787">
    <property type="term" value="F:hydrolase activity"/>
    <property type="evidence" value="ECO:0007669"/>
    <property type="project" value="UniProtKB-KW"/>
</dbReference>
<dbReference type="NCBIfam" id="TIGR00277">
    <property type="entry name" value="HDIG"/>
    <property type="match status" value="1"/>
</dbReference>
<dbReference type="PANTHER" id="PTHR38659">
    <property type="entry name" value="METAL-DEPENDENT PHOSPHOHYDROLASE"/>
    <property type="match status" value="1"/>
</dbReference>
<keyword evidence="2" id="KW-0378">Hydrolase</keyword>
<dbReference type="AlphaFoldDB" id="A0A2H0V4M9"/>
<dbReference type="InterPro" id="IPR006675">
    <property type="entry name" value="HDIG_dom"/>
</dbReference>
<dbReference type="SUPFAM" id="SSF109604">
    <property type="entry name" value="HD-domain/PDEase-like"/>
    <property type="match status" value="1"/>
</dbReference>
<accession>A0A2H0V4M9</accession>
<evidence type="ECO:0000313" key="3">
    <source>
        <dbReference type="Proteomes" id="UP000229901"/>
    </source>
</evidence>